<dbReference type="AlphaFoldDB" id="A0A3B7MVK9"/>
<name>A0A3B7MVK9_9BACT</name>
<dbReference type="Pfam" id="PF13557">
    <property type="entry name" value="Phenol_MetA_deg"/>
    <property type="match status" value="1"/>
</dbReference>
<accession>A0A3B7MVK9</accession>
<reference evidence="2 3" key="1">
    <citation type="submission" date="2018-09" db="EMBL/GenBank/DDBJ databases">
        <title>Genome sequencing of strain 6GH32-13.</title>
        <authorList>
            <person name="Weon H.-Y."/>
            <person name="Heo J."/>
            <person name="Kwon S.-W."/>
        </authorList>
    </citation>
    <scope>NUCLEOTIDE SEQUENCE [LARGE SCALE GENOMIC DNA]</scope>
    <source>
        <strain evidence="2 3">5GH32-13</strain>
    </source>
</reference>
<protein>
    <recommendedName>
        <fullName evidence="4">Transporter</fullName>
    </recommendedName>
</protein>
<evidence type="ECO:0000256" key="1">
    <source>
        <dbReference type="SAM" id="SignalP"/>
    </source>
</evidence>
<dbReference type="EMBL" id="CP032157">
    <property type="protein sequence ID" value="AXY77056.1"/>
    <property type="molecule type" value="Genomic_DNA"/>
</dbReference>
<dbReference type="KEGG" id="pseg:D3H65_25070"/>
<evidence type="ECO:0008006" key="4">
    <source>
        <dbReference type="Google" id="ProtNLM"/>
    </source>
</evidence>
<proteinExistence type="predicted"/>
<dbReference type="RefSeq" id="WP_119052932.1">
    <property type="nucleotide sequence ID" value="NZ_CP032157.1"/>
</dbReference>
<evidence type="ECO:0000313" key="2">
    <source>
        <dbReference type="EMBL" id="AXY77056.1"/>
    </source>
</evidence>
<gene>
    <name evidence="2" type="ORF">D3H65_25070</name>
</gene>
<evidence type="ECO:0000313" key="3">
    <source>
        <dbReference type="Proteomes" id="UP000263900"/>
    </source>
</evidence>
<dbReference type="Proteomes" id="UP000263900">
    <property type="component" value="Chromosome"/>
</dbReference>
<feature type="chain" id="PRO_5017661367" description="Transporter" evidence="1">
    <location>
        <begin position="22"/>
        <end position="363"/>
    </location>
</feature>
<dbReference type="InterPro" id="IPR025737">
    <property type="entry name" value="FApF"/>
</dbReference>
<keyword evidence="1" id="KW-0732">Signal</keyword>
<sequence length="363" mass="40023">MKKLLAICVLILFLSAGRAYTQGCVAIRSTGAVCTKPDAATGGQKGWQLNTSYRYFRSFRHFVGTEEQKERLEKNTEVINWQHTLDLALVRHFNRQWSLAIDLPILANTRSSLYEHGGNTAKNARHKTHSFGIGDIRISGYYWLLDPVKSPNANIQIGLGIKLPTGDYKYEDFFVKNDTTKILGPVDQSIQLGDGGTGFTTEINAYYNFSKLIGVYGSFYYLFNPREQNGVSTGRGSPVAATAITYGSSVMSVPDQYMVRAGANVSVDRFTASAGIRMECVPAQDLIGGSSGFRRPGYVISAEPGIVYRFKQVSAFATVPVALKRDRTQSYADKQRTNITGIYAQGDAAFADYSINLGLSFRL</sequence>
<organism evidence="2 3">
    <name type="scientific">Paraflavitalea soli</name>
    <dbReference type="NCBI Taxonomy" id="2315862"/>
    <lineage>
        <taxon>Bacteria</taxon>
        <taxon>Pseudomonadati</taxon>
        <taxon>Bacteroidota</taxon>
        <taxon>Chitinophagia</taxon>
        <taxon>Chitinophagales</taxon>
        <taxon>Chitinophagaceae</taxon>
        <taxon>Paraflavitalea</taxon>
    </lineage>
</organism>
<feature type="signal peptide" evidence="1">
    <location>
        <begin position="1"/>
        <end position="21"/>
    </location>
</feature>
<dbReference type="OrthoDB" id="735059at2"/>
<keyword evidence="3" id="KW-1185">Reference proteome</keyword>